<sequence>MELQLAIDLLNKEEAAQLAQKVTDFVDIVEIGTPIVINEGLPAVQHLKEHVNDKDVKVLADLKIMDAADYEVSQAIKFGADVVTILGVAEDESIKNAVEEAHKHGKQLLVDLIAVQDLEKRAKEIDAMGADYIAVHTGYDLQAQGQSPLESLRKVKSVISQSKVAVAGGIKPETIREVVAENPDLIIVGGGIANADDPAAAAKQCRDIMEGK</sequence>
<evidence type="ECO:0000256" key="8">
    <source>
        <dbReference type="ARBA" id="ARBA00023277"/>
    </source>
</evidence>
<evidence type="ECO:0000256" key="6">
    <source>
        <dbReference type="ARBA" id="ARBA00022563"/>
    </source>
</evidence>
<evidence type="ECO:0000256" key="7">
    <source>
        <dbReference type="ARBA" id="ARBA00023239"/>
    </source>
</evidence>
<dbReference type="EC" id="4.1.2.43" evidence="5"/>
<evidence type="ECO:0000256" key="1">
    <source>
        <dbReference type="ARBA" id="ARBA00000718"/>
    </source>
</evidence>
<dbReference type="CDD" id="cd04726">
    <property type="entry name" value="KGPDC_HPS"/>
    <property type="match status" value="1"/>
</dbReference>
<keyword evidence="11" id="KW-1185">Reference proteome</keyword>
<protein>
    <recommendedName>
        <fullName evidence="5">3-hexulose-6-phosphate synthase</fullName>
        <ecNumber evidence="5">4.1.2.43</ecNumber>
    </recommendedName>
</protein>
<name>A0ABY3PC34_9STAP</name>
<proteinExistence type="inferred from homology"/>
<dbReference type="EMBL" id="CP086654">
    <property type="protein sequence ID" value="UEX89892.1"/>
    <property type="molecule type" value="Genomic_DNA"/>
</dbReference>
<evidence type="ECO:0000313" key="11">
    <source>
        <dbReference type="Proteomes" id="UP001197626"/>
    </source>
</evidence>
<dbReference type="Pfam" id="PF00215">
    <property type="entry name" value="OMPdecase"/>
    <property type="match status" value="1"/>
</dbReference>
<accession>A0ABY3PC34</accession>
<comment type="similarity">
    <text evidence="4">Belongs to the HPS/KGPDC family. HPS subfamily.</text>
</comment>
<keyword evidence="7 10" id="KW-0456">Lyase</keyword>
<comment type="pathway">
    <text evidence="3">One-carbon metabolism; formaldehyde assimilation via RuMP pathway; D-fructose 6-phosphate from D-ribulose 5-phosphate and formaldehyde: step 1/2.</text>
</comment>
<dbReference type="PANTHER" id="PTHR35039">
    <property type="entry name" value="3-KETO-L-GULONATE-6-PHOSPHATE DECARBOXYLASE SGBH-RELATED"/>
    <property type="match status" value="1"/>
</dbReference>
<organism evidence="10 11">
    <name type="scientific">Staphylococcus ratti</name>
    <dbReference type="NCBI Taxonomy" id="2892440"/>
    <lineage>
        <taxon>Bacteria</taxon>
        <taxon>Bacillati</taxon>
        <taxon>Bacillota</taxon>
        <taxon>Bacilli</taxon>
        <taxon>Bacillales</taxon>
        <taxon>Staphylococcaceae</taxon>
        <taxon>Staphylococcus</taxon>
    </lineage>
</organism>
<evidence type="ECO:0000256" key="5">
    <source>
        <dbReference type="ARBA" id="ARBA00012890"/>
    </source>
</evidence>
<dbReference type="InterPro" id="IPR001754">
    <property type="entry name" value="OMPdeCOase_dom"/>
</dbReference>
<dbReference type="InterPro" id="IPR011060">
    <property type="entry name" value="RibuloseP-bd_barrel"/>
</dbReference>
<dbReference type="InterPro" id="IPR017553">
    <property type="entry name" value="3-hexulose-6-phosphate_synth"/>
</dbReference>
<dbReference type="Gene3D" id="3.20.20.70">
    <property type="entry name" value="Aldolase class I"/>
    <property type="match status" value="1"/>
</dbReference>
<feature type="domain" description="Orotidine 5'-phosphate decarboxylase" evidence="9">
    <location>
        <begin position="2"/>
        <end position="205"/>
    </location>
</feature>
<evidence type="ECO:0000313" key="10">
    <source>
        <dbReference type="EMBL" id="UEX89892.1"/>
    </source>
</evidence>
<evidence type="ECO:0000256" key="4">
    <source>
        <dbReference type="ARBA" id="ARBA00006350"/>
    </source>
</evidence>
<dbReference type="InterPro" id="IPR041710">
    <property type="entry name" value="HPS/KGPDC"/>
</dbReference>
<dbReference type="Proteomes" id="UP001197626">
    <property type="component" value="Chromosome"/>
</dbReference>
<dbReference type="SUPFAM" id="SSF51366">
    <property type="entry name" value="Ribulose-phoshate binding barrel"/>
    <property type="match status" value="1"/>
</dbReference>
<evidence type="ECO:0000256" key="2">
    <source>
        <dbReference type="ARBA" id="ARBA00002272"/>
    </source>
</evidence>
<dbReference type="RefSeq" id="WP_229292397.1">
    <property type="nucleotide sequence ID" value="NZ_CP086654.1"/>
</dbReference>
<dbReference type="GO" id="GO:0043801">
    <property type="term" value="F:hexulose-6-phosphate synthase activity"/>
    <property type="evidence" value="ECO:0007669"/>
    <property type="project" value="UniProtKB-EC"/>
</dbReference>
<dbReference type="NCBIfam" id="TIGR03128">
    <property type="entry name" value="RuMP_HxlA"/>
    <property type="match status" value="1"/>
</dbReference>
<reference evidence="10 11" key="1">
    <citation type="journal article" date="2022" name="Pathogens">
        <title>Staphylococcus ratti sp. nov. Isolated from a Lab Rat.</title>
        <authorList>
            <person name="Kovarovic V."/>
            <person name="Sedlacek I."/>
            <person name="Petras P."/>
            <person name="Kralova S."/>
            <person name="Maslanova I."/>
            <person name="Svec P."/>
            <person name="Neumann-Schaal M."/>
            <person name="Botka T."/>
            <person name="Gelbicova T."/>
            <person name="Stankova E."/>
            <person name="Doskar J."/>
            <person name="Pantucek R."/>
        </authorList>
    </citation>
    <scope>NUCLEOTIDE SEQUENCE [LARGE SCALE GENOMIC DNA]</scope>
    <source>
        <strain evidence="10 11">CCM 9025</strain>
    </source>
</reference>
<comment type="catalytic activity">
    <reaction evidence="1">
        <text>D-ribulose 5-phosphate + formaldehyde = D-arabino-hex-3-ulose 6-phosphate</text>
        <dbReference type="Rhea" id="RHEA:25201"/>
        <dbReference type="ChEBI" id="CHEBI:16842"/>
        <dbReference type="ChEBI" id="CHEBI:58121"/>
        <dbReference type="ChEBI" id="CHEBI:58542"/>
        <dbReference type="EC" id="4.1.2.43"/>
    </reaction>
</comment>
<gene>
    <name evidence="10" type="primary">hxlA</name>
    <name evidence="10" type="ORF">LN051_10085</name>
</gene>
<comment type="function">
    <text evidence="2">Catalyzes the condensation of ribulose 5-phosphate with formaldehyde to form 3-hexulose 6-phosphate.</text>
</comment>
<evidence type="ECO:0000256" key="3">
    <source>
        <dbReference type="ARBA" id="ARBA00005014"/>
    </source>
</evidence>
<keyword evidence="8" id="KW-0119">Carbohydrate metabolism</keyword>
<keyword evidence="6" id="KW-0554">One-carbon metabolism</keyword>
<dbReference type="PANTHER" id="PTHR35039:SF3">
    <property type="entry name" value="3-KETO-L-GULONATE-6-PHOSPHATE DECARBOXYLASE SGBH-RELATED"/>
    <property type="match status" value="1"/>
</dbReference>
<dbReference type="SMART" id="SM00934">
    <property type="entry name" value="OMPdecase"/>
    <property type="match status" value="1"/>
</dbReference>
<dbReference type="InterPro" id="IPR013785">
    <property type="entry name" value="Aldolase_TIM"/>
</dbReference>
<evidence type="ECO:0000259" key="9">
    <source>
        <dbReference type="SMART" id="SM00934"/>
    </source>
</evidence>